<accession>A0A7I7S3M8</accession>
<evidence type="ECO:0000313" key="2">
    <source>
        <dbReference type="EMBL" id="BBY51050.1"/>
    </source>
</evidence>
<geneLocation type="plasmid" evidence="3">
    <name>pjcm18538 dna</name>
</geneLocation>
<dbReference type="EMBL" id="AP022593">
    <property type="protein sequence ID" value="BBY51050.1"/>
    <property type="molecule type" value="Genomic_DNA"/>
</dbReference>
<name>A0A7I7S3M8_9MYCO</name>
<reference evidence="2 3" key="1">
    <citation type="journal article" date="2019" name="Emerg. Microbes Infect.">
        <title>Comprehensive subspecies identification of 175 nontuberculous mycobacteria species based on 7547 genomic profiles.</title>
        <authorList>
            <person name="Matsumoto Y."/>
            <person name="Kinjo T."/>
            <person name="Motooka D."/>
            <person name="Nabeya D."/>
            <person name="Jung N."/>
            <person name="Uechi K."/>
            <person name="Horii T."/>
            <person name="Iida T."/>
            <person name="Fujita J."/>
            <person name="Nakamura S."/>
        </authorList>
    </citation>
    <scope>NUCLEOTIDE SEQUENCE [LARGE SCALE GENOMIC DNA]</scope>
    <source>
        <strain evidence="2 3">JCM 18538</strain>
    </source>
</reference>
<proteinExistence type="predicted"/>
<evidence type="ECO:0000256" key="1">
    <source>
        <dbReference type="SAM" id="MobiDB-lite"/>
    </source>
</evidence>
<dbReference type="AlphaFoldDB" id="A0A7I7S3M8"/>
<organism evidence="2 3">
    <name type="scientific">Mycolicibacterium arabiense</name>
    <dbReference type="NCBI Taxonomy" id="1286181"/>
    <lineage>
        <taxon>Bacteria</taxon>
        <taxon>Bacillati</taxon>
        <taxon>Actinomycetota</taxon>
        <taxon>Actinomycetes</taxon>
        <taxon>Mycobacteriales</taxon>
        <taxon>Mycobacteriaceae</taxon>
        <taxon>Mycolicibacterium</taxon>
    </lineage>
</organism>
<dbReference type="KEGG" id="marz:MARA_45180"/>
<feature type="region of interest" description="Disordered" evidence="1">
    <location>
        <begin position="58"/>
        <end position="105"/>
    </location>
</feature>
<evidence type="ECO:0000313" key="3">
    <source>
        <dbReference type="Proteomes" id="UP000467428"/>
    </source>
</evidence>
<keyword evidence="3" id="KW-1185">Reference proteome</keyword>
<dbReference type="Proteomes" id="UP000467428">
    <property type="component" value="Chromosome"/>
</dbReference>
<sequence>MPSPTAVTVGVSPSLTTAEMPVVPWPIAMFMLPPMAWQTTVPSIFWSWPSMLTFEPPASALADSEADDEADELDSDEADDEELGDASSLDEQPDRPATNAAPLRAISKPRFTGVLLR</sequence>
<feature type="compositionally biased region" description="Acidic residues" evidence="1">
    <location>
        <begin position="64"/>
        <end position="84"/>
    </location>
</feature>
<protein>
    <submittedName>
        <fullName evidence="2">Uncharacterized protein</fullName>
    </submittedName>
</protein>
<gene>
    <name evidence="2" type="ORF">MARA_45180</name>
</gene>